<reference evidence="3 4" key="1">
    <citation type="submission" date="2016-05" db="EMBL/GenBank/DDBJ databases">
        <title>Genomic Taxonomy of the Vibrionaceae.</title>
        <authorList>
            <person name="Gomez-Gil B."/>
            <person name="Enciso-Ibarra J."/>
        </authorList>
    </citation>
    <scope>NUCLEOTIDE SEQUENCE [LARGE SCALE GENOMIC DNA]</scope>
    <source>
        <strain evidence="3 4">CAIM 1920</strain>
    </source>
</reference>
<feature type="domain" description="Endonuclease/exonuclease/phosphatase" evidence="2">
    <location>
        <begin position="65"/>
        <end position="271"/>
    </location>
</feature>
<dbReference type="RefSeq" id="WP_068903900.1">
    <property type="nucleotide sequence ID" value="NZ_JBHUIF010000032.1"/>
</dbReference>
<keyword evidence="4" id="KW-1185">Reference proteome</keyword>
<organism evidence="3 4">
    <name type="scientific">Veronia pacifica</name>
    <dbReference type="NCBI Taxonomy" id="1080227"/>
    <lineage>
        <taxon>Bacteria</taxon>
        <taxon>Pseudomonadati</taxon>
        <taxon>Pseudomonadota</taxon>
        <taxon>Gammaproteobacteria</taxon>
        <taxon>Vibrionales</taxon>
        <taxon>Vibrionaceae</taxon>
        <taxon>Veronia</taxon>
    </lineage>
</organism>
<dbReference type="AlphaFoldDB" id="A0A1C3EEK9"/>
<dbReference type="SUPFAM" id="SSF56219">
    <property type="entry name" value="DNase I-like"/>
    <property type="match status" value="1"/>
</dbReference>
<dbReference type="Pfam" id="PF03372">
    <property type="entry name" value="Exo_endo_phos"/>
    <property type="match status" value="1"/>
</dbReference>
<evidence type="ECO:0000313" key="3">
    <source>
        <dbReference type="EMBL" id="ODA31660.1"/>
    </source>
</evidence>
<feature type="transmembrane region" description="Helical" evidence="1">
    <location>
        <begin position="7"/>
        <end position="27"/>
    </location>
</feature>
<dbReference type="InterPro" id="IPR036691">
    <property type="entry name" value="Endo/exonu/phosph_ase_sf"/>
</dbReference>
<name>A0A1C3EEK9_9GAMM</name>
<dbReference type="Gene3D" id="3.60.10.10">
    <property type="entry name" value="Endonuclease/exonuclease/phosphatase"/>
    <property type="match status" value="1"/>
</dbReference>
<dbReference type="NCBIfam" id="NF003840">
    <property type="entry name" value="PRK05421.1-2"/>
    <property type="match status" value="1"/>
</dbReference>
<protein>
    <recommendedName>
        <fullName evidence="2">Endonuclease/exonuclease/phosphatase domain-containing protein</fullName>
    </recommendedName>
</protein>
<dbReference type="OrthoDB" id="9793162at2"/>
<gene>
    <name evidence="3" type="ORF">A8L45_15550</name>
</gene>
<dbReference type="InterPro" id="IPR005135">
    <property type="entry name" value="Endo/exonuclease/phosphatase"/>
</dbReference>
<accession>A0A1C3EEK9</accession>
<dbReference type="GO" id="GO:0003824">
    <property type="term" value="F:catalytic activity"/>
    <property type="evidence" value="ECO:0007669"/>
    <property type="project" value="InterPro"/>
</dbReference>
<sequence>MSRWRRRLVLTGIVTVMFGGIILNRLFVIPDRAKLSATGSEVEAQCRVYPSGLAIDTDKSLTLAVWNIYKQQKRGWNKTLSTLADVSQLMLLQEAQGKPGMRTWVRTNEWHHDQAYAFSFANQVAGVMTLSRQLPREACAYLTTEPLLRLPKSAVKTVYPLSDGRLLSVVNIHAVNFTMGTEEYQEQLDTLIEAVMYFEGPIIIAGDFNSWSISRTRIMNEKMGSLGLKQVGFEPENDHRLRVFGFPLDHIYYRGLLLDGADVVETHTSDHSPMVVRFRIPPN</sequence>
<proteinExistence type="predicted"/>
<evidence type="ECO:0000256" key="1">
    <source>
        <dbReference type="SAM" id="Phobius"/>
    </source>
</evidence>
<evidence type="ECO:0000259" key="2">
    <source>
        <dbReference type="Pfam" id="PF03372"/>
    </source>
</evidence>
<dbReference type="EMBL" id="LYBM01000031">
    <property type="protein sequence ID" value="ODA31660.1"/>
    <property type="molecule type" value="Genomic_DNA"/>
</dbReference>
<keyword evidence="1" id="KW-0472">Membrane</keyword>
<evidence type="ECO:0000313" key="4">
    <source>
        <dbReference type="Proteomes" id="UP000094936"/>
    </source>
</evidence>
<comment type="caution">
    <text evidence="3">The sequence shown here is derived from an EMBL/GenBank/DDBJ whole genome shotgun (WGS) entry which is preliminary data.</text>
</comment>
<dbReference type="NCBIfam" id="NF003841">
    <property type="entry name" value="PRK05421.1-3"/>
    <property type="match status" value="1"/>
</dbReference>
<keyword evidence="1" id="KW-0812">Transmembrane</keyword>
<dbReference type="STRING" id="1080227.A8L45_15550"/>
<dbReference type="Proteomes" id="UP000094936">
    <property type="component" value="Unassembled WGS sequence"/>
</dbReference>
<dbReference type="NCBIfam" id="NF003842">
    <property type="entry name" value="PRK05421.1-4"/>
    <property type="match status" value="1"/>
</dbReference>
<keyword evidence="1" id="KW-1133">Transmembrane helix</keyword>